<dbReference type="AlphaFoldDB" id="A0A6A3GAW5"/>
<reference evidence="1 2" key="1">
    <citation type="submission" date="2018-09" db="EMBL/GenBank/DDBJ databases">
        <title>Genomic investigation of the strawberry pathogen Phytophthora fragariae indicates pathogenicity is determined by transcriptional variation in three key races.</title>
        <authorList>
            <person name="Adams T.M."/>
            <person name="Armitage A.D."/>
            <person name="Sobczyk M.K."/>
            <person name="Bates H.J."/>
            <person name="Dunwell J.M."/>
            <person name="Nellist C.F."/>
            <person name="Harrison R.J."/>
        </authorList>
    </citation>
    <scope>NUCLEOTIDE SEQUENCE [LARGE SCALE GENOMIC DNA]</scope>
    <source>
        <strain evidence="1 2">SCRP249</strain>
    </source>
</reference>
<organism evidence="1 2">
    <name type="scientific">Phytophthora rubi</name>
    <dbReference type="NCBI Taxonomy" id="129364"/>
    <lineage>
        <taxon>Eukaryota</taxon>
        <taxon>Sar</taxon>
        <taxon>Stramenopiles</taxon>
        <taxon>Oomycota</taxon>
        <taxon>Peronosporomycetes</taxon>
        <taxon>Peronosporales</taxon>
        <taxon>Peronosporaceae</taxon>
        <taxon>Phytophthora</taxon>
    </lineage>
</organism>
<dbReference type="EMBL" id="QXFV01009088">
    <property type="protein sequence ID" value="KAE8955565.1"/>
    <property type="molecule type" value="Genomic_DNA"/>
</dbReference>
<dbReference type="Proteomes" id="UP000429607">
    <property type="component" value="Unassembled WGS sequence"/>
</dbReference>
<proteinExistence type="predicted"/>
<evidence type="ECO:0000313" key="1">
    <source>
        <dbReference type="EMBL" id="KAE8955565.1"/>
    </source>
</evidence>
<accession>A0A6A3GAW5</accession>
<protein>
    <submittedName>
        <fullName evidence="1">Uncharacterized protein</fullName>
    </submittedName>
</protein>
<evidence type="ECO:0000313" key="2">
    <source>
        <dbReference type="Proteomes" id="UP000429607"/>
    </source>
</evidence>
<sequence length="91" mass="10857">MESDSSDKPERILRRLLDDYECIHTRPLRENETEADRQRVLIQARAELVRGKHFRDNVEANNKTRKMNTRRSLRSTATSFPRPFIGCLWTR</sequence>
<name>A0A6A3GAW5_9STRA</name>
<comment type="caution">
    <text evidence="1">The sequence shown here is derived from an EMBL/GenBank/DDBJ whole genome shotgun (WGS) entry which is preliminary data.</text>
</comment>
<gene>
    <name evidence="1" type="ORF">PR001_g32048</name>
</gene>